<evidence type="ECO:0000259" key="2">
    <source>
        <dbReference type="Pfam" id="PF00793"/>
    </source>
</evidence>
<dbReference type="SUPFAM" id="SSF51569">
    <property type="entry name" value="Aldolase"/>
    <property type="match status" value="1"/>
</dbReference>
<dbReference type="PANTHER" id="PTHR43018">
    <property type="entry name" value="PHOSPHO-2-DEHYDRO-3-DEOXYHEPTONATE ALDOLASE"/>
    <property type="match status" value="1"/>
</dbReference>
<feature type="domain" description="DAHP synthase ferredoxin-like" evidence="3">
    <location>
        <begin position="1"/>
        <end position="65"/>
    </location>
</feature>
<dbReference type="InterPro" id="IPR052899">
    <property type="entry name" value="Class-I_DAHP_synthase"/>
</dbReference>
<dbReference type="Gene3D" id="3.30.70.1140">
    <property type="entry name" value="Phospho-2-dehydro-3-deoxyheptonate aldolase, domain 1"/>
    <property type="match status" value="1"/>
</dbReference>
<dbReference type="InterPro" id="IPR006218">
    <property type="entry name" value="DAHP1/KDSA"/>
</dbReference>
<dbReference type="PANTHER" id="PTHR43018:SF3">
    <property type="entry name" value="CARBOXYSOME FORMATION PROTEIN"/>
    <property type="match status" value="1"/>
</dbReference>
<protein>
    <recommendedName>
        <fullName evidence="6">3-deoxy-7-phosphoheptulonate synthase</fullName>
    </recommendedName>
</protein>
<dbReference type="RefSeq" id="WP_087698098.1">
    <property type="nucleotide sequence ID" value="NZ_JAGKRF010000024.1"/>
</dbReference>
<accession>A0A202B7V5</accession>
<evidence type="ECO:0000313" key="4">
    <source>
        <dbReference type="EMBL" id="OVE47663.1"/>
    </source>
</evidence>
<dbReference type="InterPro" id="IPR041071">
    <property type="entry name" value="DAHP_snth_FXD"/>
</dbReference>
<dbReference type="GO" id="GO:0016740">
    <property type="term" value="F:transferase activity"/>
    <property type="evidence" value="ECO:0007669"/>
    <property type="project" value="UniProtKB-KW"/>
</dbReference>
<comment type="caution">
    <text evidence="4">The sequence shown here is derived from an EMBL/GenBank/DDBJ whole genome shotgun (WGS) entry which is preliminary data.</text>
</comment>
<dbReference type="Pfam" id="PF00793">
    <property type="entry name" value="DAHP_synth_1"/>
    <property type="match status" value="1"/>
</dbReference>
<dbReference type="Proteomes" id="UP000196342">
    <property type="component" value="Unassembled WGS sequence"/>
</dbReference>
<dbReference type="AlphaFoldDB" id="A0A202B7V5"/>
<gene>
    <name evidence="4" type="ORF">CBW21_13440</name>
</gene>
<organism evidence="4 5">
    <name type="scientific">Chromobacterium violaceum</name>
    <dbReference type="NCBI Taxonomy" id="536"/>
    <lineage>
        <taxon>Bacteria</taxon>
        <taxon>Pseudomonadati</taxon>
        <taxon>Pseudomonadota</taxon>
        <taxon>Betaproteobacteria</taxon>
        <taxon>Neisseriales</taxon>
        <taxon>Chromobacteriaceae</taxon>
        <taxon>Chromobacterium</taxon>
    </lineage>
</organism>
<evidence type="ECO:0008006" key="6">
    <source>
        <dbReference type="Google" id="ProtNLM"/>
    </source>
</evidence>
<evidence type="ECO:0000313" key="5">
    <source>
        <dbReference type="Proteomes" id="UP000196342"/>
    </source>
</evidence>
<sequence length="315" mass="32557">MIVVMNAGASEADVNAVVAKIERAGLAAHVSRGMERTVIGAVGEERGLEPGGFEAMAGVERALRVVGDDRIVSRAAQPEDSAVRVGRTVFGAGGAAWLGGCAQDWGEAALRAAARHVAAAGGKLLYAGGGRSRASPYHYQAMGVAELERLCDAAGEAGLGAVAELRDVRLLDAHLELQTEALLLPPQALSNVELLREVGRVNKTVILQRDNRLTLDEWLAAAEHVALGGNHQIVLCECGGDGQSVSLDVGSLLSLRKRTHLPVIAAGPLAADPLAARALARAALTSGACGLMLECAGWTESEAVAWQTYLAGIAA</sequence>
<evidence type="ECO:0000256" key="1">
    <source>
        <dbReference type="ARBA" id="ARBA00022679"/>
    </source>
</evidence>
<reference evidence="4 5" key="1">
    <citation type="submission" date="2017-05" db="EMBL/GenBank/DDBJ databases">
        <title>Chromobacterium violaceum GHPS1 isolated from Hydrocarbon polluted soil in French Guiana display an awesome secondary metabolite arsenal and a battery of drug and heavy-metal-resistance and detoxification of xenobiotics proteins.</title>
        <authorList>
            <person name="Belbahri L."/>
        </authorList>
    </citation>
    <scope>NUCLEOTIDE SEQUENCE [LARGE SCALE GENOMIC DNA]</scope>
    <source>
        <strain evidence="4 5">GHPS1</strain>
    </source>
</reference>
<name>A0A202B7V5_CHRVL</name>
<proteinExistence type="predicted"/>
<dbReference type="Gene3D" id="3.20.20.70">
    <property type="entry name" value="Aldolase class I"/>
    <property type="match status" value="1"/>
</dbReference>
<dbReference type="Pfam" id="PF18152">
    <property type="entry name" value="DAHP_snth_FXD"/>
    <property type="match status" value="1"/>
</dbReference>
<dbReference type="InterPro" id="IPR013785">
    <property type="entry name" value="Aldolase_TIM"/>
</dbReference>
<evidence type="ECO:0000259" key="3">
    <source>
        <dbReference type="Pfam" id="PF18152"/>
    </source>
</evidence>
<keyword evidence="5" id="KW-1185">Reference proteome</keyword>
<keyword evidence="1" id="KW-0808">Transferase</keyword>
<feature type="domain" description="DAHP synthetase I/KDSA" evidence="2">
    <location>
        <begin position="107"/>
        <end position="295"/>
    </location>
</feature>
<dbReference type="EMBL" id="NHOO01000010">
    <property type="protein sequence ID" value="OVE47663.1"/>
    <property type="molecule type" value="Genomic_DNA"/>
</dbReference>